<dbReference type="PANTHER" id="PTHR43768:SF3">
    <property type="entry name" value="TREHALOSE 6-PHOSPHATE PHOSPHATASE"/>
    <property type="match status" value="1"/>
</dbReference>
<organism evidence="5 6">
    <name type="scientific">Eiseniibacteriota bacterium</name>
    <dbReference type="NCBI Taxonomy" id="2212470"/>
    <lineage>
        <taxon>Bacteria</taxon>
        <taxon>Candidatus Eiseniibacteriota</taxon>
    </lineage>
</organism>
<evidence type="ECO:0000256" key="2">
    <source>
        <dbReference type="ARBA" id="ARBA00008770"/>
    </source>
</evidence>
<dbReference type="Proteomes" id="UP001593833">
    <property type="component" value="Unassembled WGS sequence"/>
</dbReference>
<comment type="function">
    <text evidence="4">Removes the phosphate from trehalose 6-phosphate to produce free trehalose.</text>
</comment>
<dbReference type="InterPro" id="IPR003337">
    <property type="entry name" value="Trehalose_PPase"/>
</dbReference>
<comment type="similarity">
    <text evidence="2 4">Belongs to the trehalose phosphatase family.</text>
</comment>
<gene>
    <name evidence="5" type="primary">otsB</name>
    <name evidence="5" type="ORF">ACFL6M_05835</name>
</gene>
<evidence type="ECO:0000256" key="1">
    <source>
        <dbReference type="ARBA" id="ARBA00005199"/>
    </source>
</evidence>
<evidence type="ECO:0000313" key="6">
    <source>
        <dbReference type="Proteomes" id="UP001593833"/>
    </source>
</evidence>
<dbReference type="Gene3D" id="3.30.70.1020">
    <property type="entry name" value="Trehalose-6-phosphate phosphatase related protein, domain 2"/>
    <property type="match status" value="1"/>
</dbReference>
<keyword evidence="6" id="KW-1185">Reference proteome</keyword>
<keyword evidence="3 4" id="KW-0378">Hydrolase</keyword>
<sequence length="326" mass="36117">MKPTTIGINRMYGDLAYLWPPFDAPIACDRGPSPMLPSLVIKGFHDRLLLSASSSWPRVRVVMDATDLLRKFFERLAIADERVLLLDYDGTLAPFQVDRDSAVPYPGIRTILGRILEAGHTRVVVISGRSTEDLLPLLGIKPHPEVWGTHGWERLMPDGTYFPAGIGAAAAEALDEAQRAIEDEGLGPHCERKPAGVALHWRGSDPAQVERLREIGRANWRHLCRDGALVLTEFDGGLELRVPGKDKGHAVSTVLDELSETAIVAYLGDDQTDEDAFKAIRGKGLAVLVRSENRDTAAEVRLTPPGELIDFLNRWHENARMTIERR</sequence>
<dbReference type="Gene3D" id="3.40.50.1000">
    <property type="entry name" value="HAD superfamily/HAD-like"/>
    <property type="match status" value="1"/>
</dbReference>
<dbReference type="Pfam" id="PF02358">
    <property type="entry name" value="Trehalose_PPase"/>
    <property type="match status" value="1"/>
</dbReference>
<keyword evidence="4" id="KW-0460">Magnesium</keyword>
<dbReference type="InterPro" id="IPR006379">
    <property type="entry name" value="HAD-SF_hydro_IIB"/>
</dbReference>
<comment type="caution">
    <text evidence="5">The sequence shown here is derived from an EMBL/GenBank/DDBJ whole genome shotgun (WGS) entry which is preliminary data.</text>
</comment>
<name>A0ABV6YL95_UNCEI</name>
<dbReference type="NCBIfam" id="TIGR00685">
    <property type="entry name" value="T6PP"/>
    <property type="match status" value="1"/>
</dbReference>
<dbReference type="EMBL" id="JBHPKH010000075">
    <property type="protein sequence ID" value="MFC1573103.1"/>
    <property type="molecule type" value="Genomic_DNA"/>
</dbReference>
<dbReference type="InterPro" id="IPR044651">
    <property type="entry name" value="OTSB-like"/>
</dbReference>
<comment type="pathway">
    <text evidence="1 4">Glycan biosynthesis; trehalose biosynthesis.</text>
</comment>
<reference evidence="5 6" key="1">
    <citation type="submission" date="2024-09" db="EMBL/GenBank/DDBJ databases">
        <authorList>
            <person name="D'Angelo T."/>
        </authorList>
    </citation>
    <scope>NUCLEOTIDE SEQUENCE [LARGE SCALE GENOMIC DNA]</scope>
    <source>
        <strain evidence="5">SAG AM-320-E07</strain>
    </source>
</reference>
<proteinExistence type="inferred from homology"/>
<evidence type="ECO:0000313" key="5">
    <source>
        <dbReference type="EMBL" id="MFC1573103.1"/>
    </source>
</evidence>
<dbReference type="NCBIfam" id="TIGR01484">
    <property type="entry name" value="HAD-SF-IIB"/>
    <property type="match status" value="1"/>
</dbReference>
<dbReference type="InterPro" id="IPR036412">
    <property type="entry name" value="HAD-like_sf"/>
</dbReference>
<keyword evidence="4" id="KW-0479">Metal-binding</keyword>
<comment type="cofactor">
    <cofactor evidence="4">
        <name>Mg(2+)</name>
        <dbReference type="ChEBI" id="CHEBI:18420"/>
    </cofactor>
</comment>
<evidence type="ECO:0000256" key="3">
    <source>
        <dbReference type="ARBA" id="ARBA00022801"/>
    </source>
</evidence>
<dbReference type="SUPFAM" id="SSF56784">
    <property type="entry name" value="HAD-like"/>
    <property type="match status" value="1"/>
</dbReference>
<comment type="catalytic activity">
    <reaction evidence="4">
        <text>alpha,alpha-trehalose 6-phosphate + H2O = alpha,alpha-trehalose + phosphate</text>
        <dbReference type="Rhea" id="RHEA:23420"/>
        <dbReference type="ChEBI" id="CHEBI:15377"/>
        <dbReference type="ChEBI" id="CHEBI:16551"/>
        <dbReference type="ChEBI" id="CHEBI:43474"/>
        <dbReference type="ChEBI" id="CHEBI:58429"/>
        <dbReference type="EC" id="3.1.3.12"/>
    </reaction>
</comment>
<dbReference type="EC" id="3.1.3.12" evidence="4"/>
<dbReference type="PANTHER" id="PTHR43768">
    <property type="entry name" value="TREHALOSE 6-PHOSPHATE PHOSPHATASE"/>
    <property type="match status" value="1"/>
</dbReference>
<accession>A0ABV6YL95</accession>
<protein>
    <recommendedName>
        <fullName evidence="4">Trehalose 6-phosphate phosphatase</fullName>
        <ecNumber evidence="4">3.1.3.12</ecNumber>
    </recommendedName>
</protein>
<dbReference type="InterPro" id="IPR023214">
    <property type="entry name" value="HAD_sf"/>
</dbReference>
<evidence type="ECO:0000256" key="4">
    <source>
        <dbReference type="RuleBase" id="RU361117"/>
    </source>
</evidence>
<dbReference type="GO" id="GO:0004805">
    <property type="term" value="F:trehalose-phosphatase activity"/>
    <property type="evidence" value="ECO:0007669"/>
    <property type="project" value="UniProtKB-EC"/>
</dbReference>